<proteinExistence type="predicted"/>
<evidence type="ECO:0000256" key="1">
    <source>
        <dbReference type="SAM" id="Phobius"/>
    </source>
</evidence>
<keyword evidence="3" id="KW-1185">Reference proteome</keyword>
<dbReference type="AlphaFoldDB" id="A0A0S4M5P7"/>
<gene>
    <name evidence="2" type="ORF">Ark11_1502</name>
</gene>
<feature type="transmembrane region" description="Helical" evidence="1">
    <location>
        <begin position="50"/>
        <end position="69"/>
    </location>
</feature>
<protein>
    <submittedName>
        <fullName evidence="2">Putative membrane protein</fullName>
    </submittedName>
</protein>
<dbReference type="Proteomes" id="UP000198651">
    <property type="component" value="Chromosome I"/>
</dbReference>
<reference evidence="3" key="1">
    <citation type="submission" date="2015-11" db="EMBL/GenBank/DDBJ databases">
        <authorList>
            <person name="Seth-Smith H.M.B."/>
        </authorList>
    </citation>
    <scope>NUCLEOTIDE SEQUENCE [LARGE SCALE GENOMIC DNA]</scope>
    <source>
        <strain evidence="3">2013Ark11</strain>
    </source>
</reference>
<dbReference type="EMBL" id="LN906597">
    <property type="protein sequence ID" value="CUT18300.1"/>
    <property type="molecule type" value="Genomic_DNA"/>
</dbReference>
<keyword evidence="1" id="KW-0812">Transmembrane</keyword>
<organism evidence="2 3">
    <name type="scientific">Candidatus Ichthyocystis hellenicum</name>
    <dbReference type="NCBI Taxonomy" id="1561003"/>
    <lineage>
        <taxon>Bacteria</taxon>
        <taxon>Pseudomonadati</taxon>
        <taxon>Pseudomonadota</taxon>
        <taxon>Betaproteobacteria</taxon>
        <taxon>Burkholderiales</taxon>
        <taxon>Candidatus Ichthyocystis</taxon>
    </lineage>
</organism>
<evidence type="ECO:0000313" key="3">
    <source>
        <dbReference type="Proteomes" id="UP000198651"/>
    </source>
</evidence>
<sequence>MLIILCFITGLTAELLLCDMIFINSYCSLLFVSNVNVYDEIFISKTAKPVHRYFVICINVISSFGKFYFKLVNRMMI</sequence>
<evidence type="ECO:0000313" key="2">
    <source>
        <dbReference type="EMBL" id="CUT18300.1"/>
    </source>
</evidence>
<accession>A0A0S4M5P7</accession>
<keyword evidence="1" id="KW-1133">Transmembrane helix</keyword>
<keyword evidence="1" id="KW-0472">Membrane</keyword>
<name>A0A0S4M5P7_9BURK</name>